<feature type="transmembrane region" description="Helical" evidence="9">
    <location>
        <begin position="367"/>
        <end position="389"/>
    </location>
</feature>
<evidence type="ECO:0000256" key="2">
    <source>
        <dbReference type="ARBA" id="ARBA00008240"/>
    </source>
</evidence>
<evidence type="ECO:0000256" key="9">
    <source>
        <dbReference type="SAM" id="Phobius"/>
    </source>
</evidence>
<keyword evidence="3" id="KW-0813">Transport</keyword>
<evidence type="ECO:0000259" key="10">
    <source>
        <dbReference type="PROSITE" id="PS50850"/>
    </source>
</evidence>
<feature type="transmembrane region" description="Helical" evidence="9">
    <location>
        <begin position="226"/>
        <end position="255"/>
    </location>
</feature>
<gene>
    <name evidence="11" type="primary">tcuC</name>
    <name evidence="11" type="ORF">PQ457_19870</name>
</gene>
<keyword evidence="5 9" id="KW-0812">Transmembrane</keyword>
<evidence type="ECO:0000256" key="4">
    <source>
        <dbReference type="ARBA" id="ARBA00022475"/>
    </source>
</evidence>
<keyword evidence="8 9" id="KW-0472">Membrane</keyword>
<evidence type="ECO:0000256" key="1">
    <source>
        <dbReference type="ARBA" id="ARBA00004651"/>
    </source>
</evidence>
<keyword evidence="4" id="KW-1003">Cell membrane</keyword>
<dbReference type="NCBIfam" id="NF011656">
    <property type="entry name" value="PRK15075.1"/>
    <property type="match status" value="1"/>
</dbReference>
<keyword evidence="12" id="KW-1185">Reference proteome</keyword>
<feature type="transmembrane region" description="Helical" evidence="9">
    <location>
        <begin position="337"/>
        <end position="355"/>
    </location>
</feature>
<dbReference type="PROSITE" id="PS00217">
    <property type="entry name" value="SUGAR_TRANSPORT_2"/>
    <property type="match status" value="1"/>
</dbReference>
<dbReference type="InterPro" id="IPR011701">
    <property type="entry name" value="MFS"/>
</dbReference>
<feature type="transmembrane region" description="Helical" evidence="9">
    <location>
        <begin position="401"/>
        <end position="418"/>
    </location>
</feature>
<dbReference type="InterPro" id="IPR005829">
    <property type="entry name" value="Sugar_transporter_CS"/>
</dbReference>
<feature type="transmembrane region" description="Helical" evidence="9">
    <location>
        <begin position="152"/>
        <end position="174"/>
    </location>
</feature>
<dbReference type="PROSITE" id="PS50850">
    <property type="entry name" value="MFS"/>
    <property type="match status" value="1"/>
</dbReference>
<evidence type="ECO:0000313" key="11">
    <source>
        <dbReference type="EMBL" id="WCT79261.1"/>
    </source>
</evidence>
<proteinExistence type="inferred from homology"/>
<feature type="transmembrane region" description="Helical" evidence="9">
    <location>
        <begin position="275"/>
        <end position="293"/>
    </location>
</feature>
<dbReference type="PANTHER" id="PTHR43528">
    <property type="entry name" value="ALPHA-KETOGLUTARATE PERMEASE"/>
    <property type="match status" value="1"/>
</dbReference>
<feature type="transmembrane region" description="Helical" evidence="9">
    <location>
        <begin position="87"/>
        <end position="110"/>
    </location>
</feature>
<dbReference type="InterPro" id="IPR005828">
    <property type="entry name" value="MFS_sugar_transport-like"/>
</dbReference>
<feature type="domain" description="Major facilitator superfamily (MFS) profile" evidence="10">
    <location>
        <begin position="14"/>
        <end position="422"/>
    </location>
</feature>
<protein>
    <submittedName>
        <fullName evidence="11">Tricarballylate/proton symporter TcuC</fullName>
    </submittedName>
</protein>
<organism evidence="11 12">
    <name type="scientific">Novosphingobium humi</name>
    <dbReference type="NCBI Taxonomy" id="2282397"/>
    <lineage>
        <taxon>Bacteria</taxon>
        <taxon>Pseudomonadati</taxon>
        <taxon>Pseudomonadota</taxon>
        <taxon>Alphaproteobacteria</taxon>
        <taxon>Sphingomonadales</taxon>
        <taxon>Sphingomonadaceae</taxon>
        <taxon>Novosphingobium</taxon>
    </lineage>
</organism>
<name>A0ABY7U164_9SPHN</name>
<dbReference type="InterPro" id="IPR051084">
    <property type="entry name" value="H+-coupled_symporters"/>
</dbReference>
<comment type="subcellular location">
    <subcellularLocation>
        <location evidence="1">Cell membrane</location>
        <topology evidence="1">Multi-pass membrane protein</topology>
    </subcellularLocation>
</comment>
<dbReference type="Gene3D" id="1.20.1250.20">
    <property type="entry name" value="MFS general substrate transporter like domains"/>
    <property type="match status" value="2"/>
</dbReference>
<geneLocation type="plasmid" evidence="11 12">
    <name>unnamed1</name>
</geneLocation>
<feature type="transmembrane region" description="Helical" evidence="9">
    <location>
        <begin position="305"/>
        <end position="325"/>
    </location>
</feature>
<feature type="transmembrane region" description="Helical" evidence="9">
    <location>
        <begin position="42"/>
        <end position="66"/>
    </location>
</feature>
<dbReference type="Pfam" id="PF00083">
    <property type="entry name" value="Sugar_tr"/>
    <property type="match status" value="1"/>
</dbReference>
<dbReference type="InterPro" id="IPR036259">
    <property type="entry name" value="MFS_trans_sf"/>
</dbReference>
<comment type="similarity">
    <text evidence="2">Belongs to the major facilitator superfamily. Metabolite:H+ Symporter (MHS) family (TC 2.A.1.6) family.</text>
</comment>
<accession>A0ABY7U164</accession>
<evidence type="ECO:0000256" key="3">
    <source>
        <dbReference type="ARBA" id="ARBA00022448"/>
    </source>
</evidence>
<reference evidence="11 12" key="1">
    <citation type="submission" date="2023-02" db="EMBL/GenBank/DDBJ databases">
        <title>Genome sequence of Novosphingobium humi KACC 19094.</title>
        <authorList>
            <person name="Kim S."/>
            <person name="Heo J."/>
            <person name="Kwon S.-W."/>
        </authorList>
    </citation>
    <scope>NUCLEOTIDE SEQUENCE [LARGE SCALE GENOMIC DNA]</scope>
    <source>
        <strain evidence="11 12">KACC 19094</strain>
        <plasmid evidence="11 12">unnamed1</plasmid>
    </source>
</reference>
<dbReference type="PANTHER" id="PTHR43528:SF6">
    <property type="entry name" value="CITRATE-PROTON SYMPORTER"/>
    <property type="match status" value="1"/>
</dbReference>
<keyword evidence="11" id="KW-0614">Plasmid</keyword>
<dbReference type="Proteomes" id="UP001218231">
    <property type="component" value="Plasmid unnamed1"/>
</dbReference>
<evidence type="ECO:0000256" key="7">
    <source>
        <dbReference type="ARBA" id="ARBA00022989"/>
    </source>
</evidence>
<evidence type="ECO:0000256" key="5">
    <source>
        <dbReference type="ARBA" id="ARBA00022692"/>
    </source>
</evidence>
<sequence length="433" mass="45843">MSGDKNASWAKTKAVFIVSSGNFLEMYDFMVFGYYAKAIGKAFFPAVNPAASLLLAFMTFGAGFLMRPVGAVVLGSYIDRHGRRKGLLLTLALMGVGTLAIAGMPTYAQIGLAAPLLVLLGRLIQGMSAGVEVGGASVYLSEVATDGRRGFFVAWQSASQQVAVIFAALVGLLLNSLMPPGTMETWGWRIPFVLGSLLLPFLLLVRRALKETEAFEHSTSRPDLRASLDAILANAGVVLLGMGMAVTTTVFFYMLTAYTPTYGTSVLNLTPAQSMLVTLMVGMTNFVLLPVMGALSDRIGRTPQLIACSLLAALVGYPALQWMVAAPSFERLVMVDLLLAAIYAGYNGALVVHLTEIMPVHVRTTGFALAYSLATAIFGGFTPALSTYLIEATGDKGAPGIWLTGAGLISLLAVIAVAQMTRRSSEEKSLVGI</sequence>
<evidence type="ECO:0000256" key="6">
    <source>
        <dbReference type="ARBA" id="ARBA00022847"/>
    </source>
</evidence>
<dbReference type="InterPro" id="IPR020846">
    <property type="entry name" value="MFS_dom"/>
</dbReference>
<dbReference type="EMBL" id="CP117418">
    <property type="protein sequence ID" value="WCT79261.1"/>
    <property type="molecule type" value="Genomic_DNA"/>
</dbReference>
<keyword evidence="6" id="KW-0769">Symport</keyword>
<dbReference type="SUPFAM" id="SSF103473">
    <property type="entry name" value="MFS general substrate transporter"/>
    <property type="match status" value="1"/>
</dbReference>
<dbReference type="RefSeq" id="WP_273619538.1">
    <property type="nucleotide sequence ID" value="NZ_CP117418.1"/>
</dbReference>
<feature type="transmembrane region" description="Helical" evidence="9">
    <location>
        <begin position="116"/>
        <end position="140"/>
    </location>
</feature>
<evidence type="ECO:0000256" key="8">
    <source>
        <dbReference type="ARBA" id="ARBA00023136"/>
    </source>
</evidence>
<dbReference type="Pfam" id="PF07690">
    <property type="entry name" value="MFS_1"/>
    <property type="match status" value="1"/>
</dbReference>
<evidence type="ECO:0000313" key="12">
    <source>
        <dbReference type="Proteomes" id="UP001218231"/>
    </source>
</evidence>
<feature type="transmembrane region" description="Helical" evidence="9">
    <location>
        <begin position="14"/>
        <end position="36"/>
    </location>
</feature>
<feature type="transmembrane region" description="Helical" evidence="9">
    <location>
        <begin position="186"/>
        <end position="205"/>
    </location>
</feature>
<keyword evidence="7 9" id="KW-1133">Transmembrane helix</keyword>